<evidence type="ECO:0000256" key="3">
    <source>
        <dbReference type="ARBA" id="ARBA00022475"/>
    </source>
</evidence>
<dbReference type="Pfam" id="PF02397">
    <property type="entry name" value="Bac_transf"/>
    <property type="match status" value="1"/>
</dbReference>
<proteinExistence type="inferred from homology"/>
<dbReference type="InterPro" id="IPR003362">
    <property type="entry name" value="Bact_transf"/>
</dbReference>
<sequence length="207" mass="23474">MVLPHEVYAHIGKRILDLALVLLTAPLSLLIVLISAIALWIEGGTPFYTQERLGQNGDRFRMLKLRTMVRDADALLAEYLANDPVMRAEWNTAQKLRNDPRVTRVGAFLRATSLDELPQLWNVFRGEMSLVGPRPMMPEQLSLYGDARYYTMLKPGITGLWQVSTRNEKGFSYRTEVDATYCMSLSLGQDLKLILRTFGVVVRRTGV</sequence>
<keyword evidence="5 9" id="KW-0812">Transmembrane</keyword>
<dbReference type="GO" id="GO:0016740">
    <property type="term" value="F:transferase activity"/>
    <property type="evidence" value="ECO:0007669"/>
    <property type="project" value="UniProtKB-KW"/>
</dbReference>
<comment type="similarity">
    <text evidence="2">Belongs to the bacterial sugar transferase family.</text>
</comment>
<organism evidence="11 12">
    <name type="scientific">Pseudodonghicola flavimaris</name>
    <dbReference type="NCBI Taxonomy" id="3050036"/>
    <lineage>
        <taxon>Bacteria</taxon>
        <taxon>Pseudomonadati</taxon>
        <taxon>Pseudomonadota</taxon>
        <taxon>Alphaproteobacteria</taxon>
        <taxon>Rhodobacterales</taxon>
        <taxon>Paracoccaceae</taxon>
        <taxon>Pseudodonghicola</taxon>
    </lineage>
</organism>
<feature type="domain" description="Bacterial sugar transferase" evidence="10">
    <location>
        <begin position="13"/>
        <end position="202"/>
    </location>
</feature>
<evidence type="ECO:0000256" key="9">
    <source>
        <dbReference type="SAM" id="Phobius"/>
    </source>
</evidence>
<keyword evidence="12" id="KW-1185">Reference proteome</keyword>
<accession>A0ABT7F3K0</accession>
<evidence type="ECO:0000256" key="5">
    <source>
        <dbReference type="ARBA" id="ARBA00022692"/>
    </source>
</evidence>
<comment type="caution">
    <text evidence="11">The sequence shown here is derived from an EMBL/GenBank/DDBJ whole genome shotgun (WGS) entry which is preliminary data.</text>
</comment>
<dbReference type="PANTHER" id="PTHR30576">
    <property type="entry name" value="COLANIC BIOSYNTHESIS UDP-GLUCOSE LIPID CARRIER TRANSFERASE"/>
    <property type="match status" value="1"/>
</dbReference>
<evidence type="ECO:0000256" key="4">
    <source>
        <dbReference type="ARBA" id="ARBA00022679"/>
    </source>
</evidence>
<name>A0ABT7F3K0_9RHOB</name>
<evidence type="ECO:0000256" key="2">
    <source>
        <dbReference type="ARBA" id="ARBA00006464"/>
    </source>
</evidence>
<keyword evidence="7 9" id="KW-0472">Membrane</keyword>
<dbReference type="EMBL" id="JASNJD010000012">
    <property type="protein sequence ID" value="MDK3019181.1"/>
    <property type="molecule type" value="Genomic_DNA"/>
</dbReference>
<evidence type="ECO:0000259" key="10">
    <source>
        <dbReference type="Pfam" id="PF02397"/>
    </source>
</evidence>
<keyword evidence="3" id="KW-1003">Cell membrane</keyword>
<protein>
    <submittedName>
        <fullName evidence="11">Sugar transferase</fullName>
    </submittedName>
</protein>
<reference evidence="11 12" key="1">
    <citation type="submission" date="2023-05" db="EMBL/GenBank/DDBJ databases">
        <title>Pseudodonghicola sp. nov.</title>
        <authorList>
            <person name="Huang J."/>
        </authorList>
    </citation>
    <scope>NUCLEOTIDE SEQUENCE [LARGE SCALE GENOMIC DNA]</scope>
    <source>
        <strain evidence="11 12">IC7</strain>
    </source>
</reference>
<evidence type="ECO:0000256" key="1">
    <source>
        <dbReference type="ARBA" id="ARBA00004236"/>
    </source>
</evidence>
<evidence type="ECO:0000256" key="8">
    <source>
        <dbReference type="ARBA" id="ARBA00023169"/>
    </source>
</evidence>
<dbReference type="Proteomes" id="UP001243757">
    <property type="component" value="Unassembled WGS sequence"/>
</dbReference>
<keyword evidence="4 11" id="KW-0808">Transferase</keyword>
<evidence type="ECO:0000313" key="12">
    <source>
        <dbReference type="Proteomes" id="UP001243757"/>
    </source>
</evidence>
<feature type="transmembrane region" description="Helical" evidence="9">
    <location>
        <begin position="20"/>
        <end position="41"/>
    </location>
</feature>
<evidence type="ECO:0000256" key="6">
    <source>
        <dbReference type="ARBA" id="ARBA00022989"/>
    </source>
</evidence>
<keyword evidence="6 9" id="KW-1133">Transmembrane helix</keyword>
<comment type="subcellular location">
    <subcellularLocation>
        <location evidence="1">Cell membrane</location>
    </subcellularLocation>
</comment>
<evidence type="ECO:0000313" key="11">
    <source>
        <dbReference type="EMBL" id="MDK3019181.1"/>
    </source>
</evidence>
<keyword evidence="8" id="KW-0270">Exopolysaccharide synthesis</keyword>
<gene>
    <name evidence="11" type="ORF">QO033_15980</name>
</gene>
<dbReference type="PANTHER" id="PTHR30576:SF4">
    <property type="entry name" value="UNDECAPRENYL-PHOSPHATE GALACTOSE PHOSPHOTRANSFERASE"/>
    <property type="match status" value="1"/>
</dbReference>
<evidence type="ECO:0000256" key="7">
    <source>
        <dbReference type="ARBA" id="ARBA00023136"/>
    </source>
</evidence>